<dbReference type="AlphaFoldDB" id="A0A502HNK3"/>
<accession>A0A502HNK3</accession>
<evidence type="ECO:0000313" key="1">
    <source>
        <dbReference type="EMBL" id="TPG76337.1"/>
    </source>
</evidence>
<name>A0A502HNK3_9PSED</name>
<evidence type="ECO:0000313" key="2">
    <source>
        <dbReference type="Proteomes" id="UP000317933"/>
    </source>
</evidence>
<protein>
    <submittedName>
        <fullName evidence="1">Uncharacterized protein</fullName>
    </submittedName>
</protein>
<reference evidence="1 2" key="1">
    <citation type="journal article" date="2019" name="Environ. Microbiol.">
        <title>Species interactions and distinct microbial communities in high Arctic permafrost affected cryosols are associated with the CH4 and CO2 gas fluxes.</title>
        <authorList>
            <person name="Altshuler I."/>
            <person name="Hamel J."/>
            <person name="Turney S."/>
            <person name="Magnuson E."/>
            <person name="Levesque R."/>
            <person name="Greer C."/>
            <person name="Whyte L.G."/>
        </authorList>
    </citation>
    <scope>NUCLEOTIDE SEQUENCE [LARGE SCALE GENOMIC DNA]</scope>
    <source>
        <strain evidence="1 2">E3</strain>
    </source>
</reference>
<dbReference type="Proteomes" id="UP000317933">
    <property type="component" value="Unassembled WGS sequence"/>
</dbReference>
<sequence length="84" mass="9539">MIRGHDLSIRMIEQQIEWIGQSSFPESNTCVGMIQANLAHGFIDQRESLELTERAYNAEEARRVALHQRDTAGRLAAIQYGKPL</sequence>
<gene>
    <name evidence="1" type="ORF">EAH78_18415</name>
</gene>
<proteinExistence type="predicted"/>
<organism evidence="1 2">
    <name type="scientific">Pseudomonas arsenicoxydans</name>
    <dbReference type="NCBI Taxonomy" id="702115"/>
    <lineage>
        <taxon>Bacteria</taxon>
        <taxon>Pseudomonadati</taxon>
        <taxon>Pseudomonadota</taxon>
        <taxon>Gammaproteobacteria</taxon>
        <taxon>Pseudomonadales</taxon>
        <taxon>Pseudomonadaceae</taxon>
        <taxon>Pseudomonas</taxon>
    </lineage>
</organism>
<comment type="caution">
    <text evidence="1">The sequence shown here is derived from an EMBL/GenBank/DDBJ whole genome shotgun (WGS) entry which is preliminary data.</text>
</comment>
<dbReference type="EMBL" id="RCZE01000008">
    <property type="protein sequence ID" value="TPG76337.1"/>
    <property type="molecule type" value="Genomic_DNA"/>
</dbReference>